<dbReference type="InterPro" id="IPR001962">
    <property type="entry name" value="Asn_synthase"/>
</dbReference>
<dbReference type="NCBIfam" id="TIGR01536">
    <property type="entry name" value="asn_synth_AEB"/>
    <property type="match status" value="1"/>
</dbReference>
<dbReference type="GO" id="GO:0004066">
    <property type="term" value="F:asparagine synthase (glutamine-hydrolyzing) activity"/>
    <property type="evidence" value="ECO:0007669"/>
    <property type="project" value="UniProtKB-EC"/>
</dbReference>
<evidence type="ECO:0000256" key="7">
    <source>
        <dbReference type="ARBA" id="ARBA00048741"/>
    </source>
</evidence>
<evidence type="ECO:0000259" key="8">
    <source>
        <dbReference type="PROSITE" id="PS51278"/>
    </source>
</evidence>
<name>A0ABV7JTT0_9ALTE</name>
<accession>A0ABV7JTT0</accession>
<keyword evidence="6" id="KW-0315">Glutamine amidotransferase</keyword>
<dbReference type="Proteomes" id="UP001595477">
    <property type="component" value="Unassembled WGS sequence"/>
</dbReference>
<keyword evidence="9" id="KW-0436">Ligase</keyword>
<evidence type="ECO:0000313" key="9">
    <source>
        <dbReference type="EMBL" id="MFC3200353.1"/>
    </source>
</evidence>
<dbReference type="InterPro" id="IPR051786">
    <property type="entry name" value="ASN_synthetase/amidase"/>
</dbReference>
<dbReference type="InterPro" id="IPR029055">
    <property type="entry name" value="Ntn_hydrolases_N"/>
</dbReference>
<evidence type="ECO:0000313" key="10">
    <source>
        <dbReference type="Proteomes" id="UP001595477"/>
    </source>
</evidence>
<sequence length="627" mass="72224">MCGIAGFINLNGQTAEPPQIQAMTDALVHRGPDGEGHWLERNVAMGHRRLAIIDLSDSAHQPMVSVEHRYVLSYNGEVYNYRELRKELEVMGYWFSSDSDTEVVLYSLIAWGEEALLKFNGMFGLALWDRKEQSLLLARDRYGIKPVYYDFSAERFMFASEQKAIVNTSGYRSALDTEALFEYFTFQNIFTDKTFEKNIRILPAGHYLKLDLKATVIKPQFTQYWDYCFREPEGPVDAREYKEELDRLMCQAVERQLVSDVELGAYLSGGMDSGSLTALASNELPYIKTFTCGFDLSSASGIELAFDERVKAEAMSAKFKTEHYEMVLKAGDMERCLPNFAYHLEEPRVGQSYPNYYAAKLASKFVKVVLSGAGGDELFAGYPWRYYRAAVNKDFEHYIDQYYGFWQRLMPEPMLEQVFAPVWDEVRHLSTRDIFRDVFKNHQNELNSAEDYINHSLYFEAKTFLHGLFVVEDKLSMAHSLETRVPFMDNDLVDFAMRCPVSLKLNNLSEVAKINENEVKAKRQAHFQKTSDGKQILRDVMSRYIPSDITSSVKQGFSSPDASWFKGESIDFVCEQLLKPNASIYKFLDYETISGLINSHINGEENRRLLIWSLLNTEQIFSSQREH</sequence>
<reference evidence="10" key="1">
    <citation type="journal article" date="2019" name="Int. J. Syst. Evol. Microbiol.">
        <title>The Global Catalogue of Microorganisms (GCM) 10K type strain sequencing project: providing services to taxonomists for standard genome sequencing and annotation.</title>
        <authorList>
            <consortium name="The Broad Institute Genomics Platform"/>
            <consortium name="The Broad Institute Genome Sequencing Center for Infectious Disease"/>
            <person name="Wu L."/>
            <person name="Ma J."/>
        </authorList>
    </citation>
    <scope>NUCLEOTIDE SEQUENCE [LARGE SCALE GENOMIC DNA]</scope>
    <source>
        <strain evidence="10">KCTC 52449</strain>
    </source>
</reference>
<dbReference type="EC" id="6.3.5.4" evidence="3"/>
<dbReference type="PANTHER" id="PTHR43284:SF1">
    <property type="entry name" value="ASPARAGINE SYNTHETASE"/>
    <property type="match status" value="1"/>
</dbReference>
<dbReference type="PROSITE" id="PS51278">
    <property type="entry name" value="GATASE_TYPE_2"/>
    <property type="match status" value="1"/>
</dbReference>
<proteinExistence type="inferred from homology"/>
<dbReference type="CDD" id="cd01991">
    <property type="entry name" value="Asn_synthase_B_C"/>
    <property type="match status" value="1"/>
</dbReference>
<dbReference type="PANTHER" id="PTHR43284">
    <property type="entry name" value="ASPARAGINE SYNTHETASE (GLUTAMINE-HYDROLYZING)"/>
    <property type="match status" value="1"/>
</dbReference>
<dbReference type="Pfam" id="PF00733">
    <property type="entry name" value="Asn_synthase"/>
    <property type="match status" value="1"/>
</dbReference>
<dbReference type="PIRSF" id="PIRSF001589">
    <property type="entry name" value="Asn_synthetase_glu-h"/>
    <property type="match status" value="1"/>
</dbReference>
<organism evidence="9 10">
    <name type="scientific">Alteromonas oceani</name>
    <dbReference type="NCBI Taxonomy" id="2071609"/>
    <lineage>
        <taxon>Bacteria</taxon>
        <taxon>Pseudomonadati</taxon>
        <taxon>Pseudomonadota</taxon>
        <taxon>Gammaproteobacteria</taxon>
        <taxon>Alteromonadales</taxon>
        <taxon>Alteromonadaceae</taxon>
        <taxon>Alteromonas/Salinimonas group</taxon>
        <taxon>Alteromonas</taxon>
    </lineage>
</organism>
<feature type="domain" description="Glutamine amidotransferase type-2" evidence="8">
    <location>
        <begin position="2"/>
        <end position="213"/>
    </location>
</feature>
<dbReference type="InterPro" id="IPR014729">
    <property type="entry name" value="Rossmann-like_a/b/a_fold"/>
</dbReference>
<comment type="similarity">
    <text evidence="2">Belongs to the asparagine synthetase family.</text>
</comment>
<keyword evidence="5" id="KW-0067">ATP-binding</keyword>
<evidence type="ECO:0000256" key="6">
    <source>
        <dbReference type="ARBA" id="ARBA00022962"/>
    </source>
</evidence>
<evidence type="ECO:0000256" key="4">
    <source>
        <dbReference type="ARBA" id="ARBA00022741"/>
    </source>
</evidence>
<dbReference type="Pfam" id="PF13522">
    <property type="entry name" value="GATase_6"/>
    <property type="match status" value="1"/>
</dbReference>
<dbReference type="EMBL" id="JBHRSX010000005">
    <property type="protein sequence ID" value="MFC3200353.1"/>
    <property type="molecule type" value="Genomic_DNA"/>
</dbReference>
<evidence type="ECO:0000256" key="5">
    <source>
        <dbReference type="ARBA" id="ARBA00022840"/>
    </source>
</evidence>
<evidence type="ECO:0000256" key="3">
    <source>
        <dbReference type="ARBA" id="ARBA00012737"/>
    </source>
</evidence>
<dbReference type="Gene3D" id="3.40.50.620">
    <property type="entry name" value="HUPs"/>
    <property type="match status" value="1"/>
</dbReference>
<evidence type="ECO:0000256" key="2">
    <source>
        <dbReference type="ARBA" id="ARBA00005752"/>
    </source>
</evidence>
<dbReference type="InterPro" id="IPR017932">
    <property type="entry name" value="GATase_2_dom"/>
</dbReference>
<comment type="caution">
    <text evidence="9">The sequence shown here is derived from an EMBL/GenBank/DDBJ whole genome shotgun (WGS) entry which is preliminary data.</text>
</comment>
<dbReference type="SUPFAM" id="SSF52402">
    <property type="entry name" value="Adenine nucleotide alpha hydrolases-like"/>
    <property type="match status" value="1"/>
</dbReference>
<protein>
    <recommendedName>
        <fullName evidence="3">asparagine synthase (glutamine-hydrolyzing)</fullName>
        <ecNumber evidence="3">6.3.5.4</ecNumber>
    </recommendedName>
</protein>
<dbReference type="InterPro" id="IPR033738">
    <property type="entry name" value="AsnB_N"/>
</dbReference>
<keyword evidence="10" id="KW-1185">Reference proteome</keyword>
<dbReference type="CDD" id="cd00712">
    <property type="entry name" value="AsnB"/>
    <property type="match status" value="1"/>
</dbReference>
<dbReference type="RefSeq" id="WP_123326598.1">
    <property type="nucleotide sequence ID" value="NZ_JBHRSX010000005.1"/>
</dbReference>
<gene>
    <name evidence="9" type="primary">asnB</name>
    <name evidence="9" type="ORF">ACFOEW_00770</name>
</gene>
<dbReference type="SUPFAM" id="SSF56235">
    <property type="entry name" value="N-terminal nucleophile aminohydrolases (Ntn hydrolases)"/>
    <property type="match status" value="1"/>
</dbReference>
<evidence type="ECO:0000256" key="1">
    <source>
        <dbReference type="ARBA" id="ARBA00005187"/>
    </source>
</evidence>
<keyword evidence="4" id="KW-0547">Nucleotide-binding</keyword>
<dbReference type="InterPro" id="IPR006426">
    <property type="entry name" value="Asn_synth_AEB"/>
</dbReference>
<comment type="pathway">
    <text evidence="1">Amino-acid biosynthesis; L-asparagine biosynthesis; L-asparagine from L-aspartate (L-Gln route): step 1/1.</text>
</comment>
<comment type="catalytic activity">
    <reaction evidence="7">
        <text>L-aspartate + L-glutamine + ATP + H2O = L-asparagine + L-glutamate + AMP + diphosphate + H(+)</text>
        <dbReference type="Rhea" id="RHEA:12228"/>
        <dbReference type="ChEBI" id="CHEBI:15377"/>
        <dbReference type="ChEBI" id="CHEBI:15378"/>
        <dbReference type="ChEBI" id="CHEBI:29985"/>
        <dbReference type="ChEBI" id="CHEBI:29991"/>
        <dbReference type="ChEBI" id="CHEBI:30616"/>
        <dbReference type="ChEBI" id="CHEBI:33019"/>
        <dbReference type="ChEBI" id="CHEBI:58048"/>
        <dbReference type="ChEBI" id="CHEBI:58359"/>
        <dbReference type="ChEBI" id="CHEBI:456215"/>
        <dbReference type="EC" id="6.3.5.4"/>
    </reaction>
</comment>
<dbReference type="Gene3D" id="3.60.20.10">
    <property type="entry name" value="Glutamine Phosphoribosylpyrophosphate, subunit 1, domain 1"/>
    <property type="match status" value="1"/>
</dbReference>